<organism evidence="1 2">
    <name type="scientific">Dyella lutea</name>
    <dbReference type="NCBI Taxonomy" id="2950441"/>
    <lineage>
        <taxon>Bacteria</taxon>
        <taxon>Pseudomonadati</taxon>
        <taxon>Pseudomonadota</taxon>
        <taxon>Gammaproteobacteria</taxon>
        <taxon>Lysobacterales</taxon>
        <taxon>Rhodanobacteraceae</taxon>
        <taxon>Dyella</taxon>
    </lineage>
</organism>
<dbReference type="RefSeq" id="WP_253567722.1">
    <property type="nucleotide sequence ID" value="NZ_JAMZEK010000003.1"/>
</dbReference>
<comment type="caution">
    <text evidence="1">The sequence shown here is derived from an EMBL/GenBank/DDBJ whole genome shotgun (WGS) entry which is preliminary data.</text>
</comment>
<evidence type="ECO:0008006" key="3">
    <source>
        <dbReference type="Google" id="ProtNLM"/>
    </source>
</evidence>
<sequence>MGAIGEVPNAQGGKSMAMVRYSRLPSRTAIRTLLRVIVLPGVLVALSSCGNDGRSSTGVDVELLSTDIHLSIAQHTLAIPFIALEDYAYRKQSFSLDRRRDNERAESALRQFLGKSRDPRAPLAIDGLSVVVRTYGWNDADMGQRKVCSLLTREWARSVCDDPWAATRQALPADRFRLVDLRRLRIEDFPGVANCRDDQKSRRPLPQKEGQAVMVCAAMVFGGRDDQFHTAVVRIDKDLGALWTVWGYGRSGETAEAMTEREGSAIVSFVKNGLAESEDWPALRADMCRLRRPGSVDGPEGTDCGRAR</sequence>
<name>A0ABT1FD65_9GAMM</name>
<keyword evidence="2" id="KW-1185">Reference proteome</keyword>
<dbReference type="EMBL" id="JAMZEK010000003">
    <property type="protein sequence ID" value="MCP1375316.1"/>
    <property type="molecule type" value="Genomic_DNA"/>
</dbReference>
<dbReference type="Proteomes" id="UP001204615">
    <property type="component" value="Unassembled WGS sequence"/>
</dbReference>
<proteinExistence type="predicted"/>
<evidence type="ECO:0000313" key="2">
    <source>
        <dbReference type="Proteomes" id="UP001204615"/>
    </source>
</evidence>
<evidence type="ECO:0000313" key="1">
    <source>
        <dbReference type="EMBL" id="MCP1375316.1"/>
    </source>
</evidence>
<protein>
    <recommendedName>
        <fullName evidence="3">Lipoprotein</fullName>
    </recommendedName>
</protein>
<gene>
    <name evidence="1" type="ORF">NC595_14800</name>
</gene>
<accession>A0ABT1FD65</accession>
<reference evidence="1 2" key="1">
    <citation type="submission" date="2022-06" db="EMBL/GenBank/DDBJ databases">
        <title>Dyella sp. Sa strain:Sa Genome sequencing.</title>
        <authorList>
            <person name="Park S."/>
        </authorList>
    </citation>
    <scope>NUCLEOTIDE SEQUENCE [LARGE SCALE GENOMIC DNA]</scope>
    <source>
        <strain evidence="1 2">Sa</strain>
    </source>
</reference>